<dbReference type="InterPro" id="IPR001555">
    <property type="entry name" value="GART_AS"/>
</dbReference>
<protein>
    <recommendedName>
        <fullName evidence="2 5">Methionyl-tRNA formyltransferase</fullName>
        <ecNumber evidence="2 5">2.1.2.9</ecNumber>
    </recommendedName>
</protein>
<dbReference type="SUPFAM" id="SSF53328">
    <property type="entry name" value="Formyltransferase"/>
    <property type="match status" value="1"/>
</dbReference>
<accession>A0A0R2DK52</accession>
<dbReference type="PROSITE" id="PS00373">
    <property type="entry name" value="GART"/>
    <property type="match status" value="1"/>
</dbReference>
<comment type="catalytic activity">
    <reaction evidence="5">
        <text>L-methionyl-tRNA(fMet) + (6R)-10-formyltetrahydrofolate = N-formyl-L-methionyl-tRNA(fMet) + (6S)-5,6,7,8-tetrahydrofolate + H(+)</text>
        <dbReference type="Rhea" id="RHEA:24380"/>
        <dbReference type="Rhea" id="RHEA-COMP:9952"/>
        <dbReference type="Rhea" id="RHEA-COMP:9953"/>
        <dbReference type="ChEBI" id="CHEBI:15378"/>
        <dbReference type="ChEBI" id="CHEBI:57453"/>
        <dbReference type="ChEBI" id="CHEBI:78530"/>
        <dbReference type="ChEBI" id="CHEBI:78844"/>
        <dbReference type="ChEBI" id="CHEBI:195366"/>
        <dbReference type="EC" id="2.1.2.9"/>
    </reaction>
</comment>
<dbReference type="GO" id="GO:0005829">
    <property type="term" value="C:cytosol"/>
    <property type="evidence" value="ECO:0007669"/>
    <property type="project" value="TreeGrafter"/>
</dbReference>
<dbReference type="EMBL" id="AYZL01000020">
    <property type="protein sequence ID" value="KRN03843.1"/>
    <property type="molecule type" value="Genomic_DNA"/>
</dbReference>
<dbReference type="Pfam" id="PF00551">
    <property type="entry name" value="Formyl_trans_N"/>
    <property type="match status" value="1"/>
</dbReference>
<dbReference type="PANTHER" id="PTHR11138">
    <property type="entry name" value="METHIONYL-TRNA FORMYLTRANSFERASE"/>
    <property type="match status" value="1"/>
</dbReference>
<comment type="caution">
    <text evidence="8">The sequence shown here is derived from an EMBL/GenBank/DDBJ whole genome shotgun (WGS) entry which is preliminary data.</text>
</comment>
<dbReference type="InterPro" id="IPR036477">
    <property type="entry name" value="Formyl_transf_N_sf"/>
</dbReference>
<evidence type="ECO:0000256" key="3">
    <source>
        <dbReference type="ARBA" id="ARBA00022679"/>
    </source>
</evidence>
<dbReference type="Gene3D" id="3.40.50.12230">
    <property type="match status" value="1"/>
</dbReference>
<evidence type="ECO:0000313" key="9">
    <source>
        <dbReference type="Proteomes" id="UP000051378"/>
    </source>
</evidence>
<feature type="domain" description="Formyl transferase N-terminal" evidence="6">
    <location>
        <begin position="2"/>
        <end position="181"/>
    </location>
</feature>
<keyword evidence="4 5" id="KW-0648">Protein biosynthesis</keyword>
<dbReference type="NCBIfam" id="TIGR00460">
    <property type="entry name" value="fmt"/>
    <property type="match status" value="1"/>
</dbReference>
<evidence type="ECO:0000313" key="8">
    <source>
        <dbReference type="EMBL" id="KRN03843.1"/>
    </source>
</evidence>
<dbReference type="Proteomes" id="UP000051378">
    <property type="component" value="Unassembled WGS sequence"/>
</dbReference>
<dbReference type="CDD" id="cd08646">
    <property type="entry name" value="FMT_core_Met-tRNA-FMT_N"/>
    <property type="match status" value="1"/>
</dbReference>
<comment type="function">
    <text evidence="5">Attaches a formyl group to the free amino group of methionyl-tRNA(fMet). The formyl group appears to play a dual role in the initiator identity of N-formylmethionyl-tRNA by promoting its recognition by IF2 and preventing the misappropriation of this tRNA by the elongation apparatus.</text>
</comment>
<dbReference type="InterPro" id="IPR005794">
    <property type="entry name" value="Fmt"/>
</dbReference>
<dbReference type="Pfam" id="PF02911">
    <property type="entry name" value="Formyl_trans_C"/>
    <property type="match status" value="1"/>
</dbReference>
<dbReference type="GO" id="GO:0004479">
    <property type="term" value="F:methionyl-tRNA formyltransferase activity"/>
    <property type="evidence" value="ECO:0007669"/>
    <property type="project" value="UniProtKB-UniRule"/>
</dbReference>
<dbReference type="InterPro" id="IPR044135">
    <property type="entry name" value="Met-tRNA-FMT_C"/>
</dbReference>
<dbReference type="InterPro" id="IPR005793">
    <property type="entry name" value="Formyl_trans_C"/>
</dbReference>
<evidence type="ECO:0000259" key="6">
    <source>
        <dbReference type="Pfam" id="PF00551"/>
    </source>
</evidence>
<sequence>MKTIIFMGTPQFSVPILKGLNESGDYKIKAVVTQPDKKLGRKRQLTPTPVKAYANEAGLPVFQPEKLTQSDELSKLIQVQADFIVTAAYGQFLPTNFLNSVNIAAVNVHGSLLPKYRGGAPIQYALKNGDEKTGVTIMEMVKEMDAGDMYSQESIKISDEDNAATIFDKLSYLGRDLLLQTLPKIAANPTDKTPQNPDNVSFSPTISKEEAQVSSILTAKEAHDLIRALNPNPGAFLYINGVRTKLWQSHVLDEKTDYKPGVLVDNHKRFCLSFADNSVLEVDEIQPMGKPRMKISDYLNGHGRNLKIGEKVVSDEE</sequence>
<evidence type="ECO:0000256" key="2">
    <source>
        <dbReference type="ARBA" id="ARBA00012261"/>
    </source>
</evidence>
<evidence type="ECO:0000256" key="5">
    <source>
        <dbReference type="HAMAP-Rule" id="MF_00182"/>
    </source>
</evidence>
<evidence type="ECO:0000256" key="4">
    <source>
        <dbReference type="ARBA" id="ARBA00022917"/>
    </source>
</evidence>
<dbReference type="SUPFAM" id="SSF50486">
    <property type="entry name" value="FMT C-terminal domain-like"/>
    <property type="match status" value="1"/>
</dbReference>
<comment type="similarity">
    <text evidence="1 5">Belongs to the Fmt family.</text>
</comment>
<dbReference type="CDD" id="cd08704">
    <property type="entry name" value="Met_tRNA_FMT_C"/>
    <property type="match status" value="1"/>
</dbReference>
<evidence type="ECO:0000256" key="1">
    <source>
        <dbReference type="ARBA" id="ARBA00010699"/>
    </source>
</evidence>
<dbReference type="PANTHER" id="PTHR11138:SF5">
    <property type="entry name" value="METHIONYL-TRNA FORMYLTRANSFERASE, MITOCHONDRIAL"/>
    <property type="match status" value="1"/>
</dbReference>
<feature type="binding site" evidence="5">
    <location>
        <begin position="111"/>
        <end position="114"/>
    </location>
    <ligand>
        <name>(6S)-5,6,7,8-tetrahydrofolate</name>
        <dbReference type="ChEBI" id="CHEBI:57453"/>
    </ligand>
</feature>
<keyword evidence="3 5" id="KW-0808">Transferase</keyword>
<dbReference type="OrthoDB" id="9802815at2"/>
<dbReference type="HAMAP" id="MF_00182">
    <property type="entry name" value="Formyl_trans"/>
    <property type="match status" value="1"/>
</dbReference>
<proteinExistence type="inferred from homology"/>
<dbReference type="PATRIC" id="fig|1423744.4.peg.981"/>
<organism evidence="8 9">
    <name type="scientific">Holzapfeliella floricola DSM 23037 = JCM 16512</name>
    <dbReference type="NCBI Taxonomy" id="1423744"/>
    <lineage>
        <taxon>Bacteria</taxon>
        <taxon>Bacillati</taxon>
        <taxon>Bacillota</taxon>
        <taxon>Bacilli</taxon>
        <taxon>Lactobacillales</taxon>
        <taxon>Lactobacillaceae</taxon>
        <taxon>Holzapfeliella</taxon>
    </lineage>
</organism>
<dbReference type="InterPro" id="IPR041711">
    <property type="entry name" value="Met-tRNA-FMT_N"/>
</dbReference>
<keyword evidence="9" id="KW-1185">Reference proteome</keyword>
<dbReference type="RefSeq" id="WP_056975154.1">
    <property type="nucleotide sequence ID" value="NZ_AYZL01000020.1"/>
</dbReference>
<dbReference type="AlphaFoldDB" id="A0A0R2DK52"/>
<name>A0A0R2DK52_9LACO</name>
<feature type="domain" description="Formyl transferase C-terminal" evidence="7">
    <location>
        <begin position="206"/>
        <end position="302"/>
    </location>
</feature>
<dbReference type="STRING" id="1423744.FC86_GL000955"/>
<reference evidence="8 9" key="1">
    <citation type="journal article" date="2015" name="Genome Announc.">
        <title>Expanding the biotechnology potential of lactobacilli through comparative genomics of 213 strains and associated genera.</title>
        <authorList>
            <person name="Sun Z."/>
            <person name="Harris H.M."/>
            <person name="McCann A."/>
            <person name="Guo C."/>
            <person name="Argimon S."/>
            <person name="Zhang W."/>
            <person name="Yang X."/>
            <person name="Jeffery I.B."/>
            <person name="Cooney J.C."/>
            <person name="Kagawa T.F."/>
            <person name="Liu W."/>
            <person name="Song Y."/>
            <person name="Salvetti E."/>
            <person name="Wrobel A."/>
            <person name="Rasinkangas P."/>
            <person name="Parkhill J."/>
            <person name="Rea M.C."/>
            <person name="O'Sullivan O."/>
            <person name="Ritari J."/>
            <person name="Douillard F.P."/>
            <person name="Paul Ross R."/>
            <person name="Yang R."/>
            <person name="Briner A.E."/>
            <person name="Felis G.E."/>
            <person name="de Vos W.M."/>
            <person name="Barrangou R."/>
            <person name="Klaenhammer T.R."/>
            <person name="Caufield P.W."/>
            <person name="Cui Y."/>
            <person name="Zhang H."/>
            <person name="O'Toole P.W."/>
        </authorList>
    </citation>
    <scope>NUCLEOTIDE SEQUENCE [LARGE SCALE GENOMIC DNA]</scope>
    <source>
        <strain evidence="8 9">DSM 23037</strain>
    </source>
</reference>
<dbReference type="InterPro" id="IPR011034">
    <property type="entry name" value="Formyl_transferase-like_C_sf"/>
</dbReference>
<gene>
    <name evidence="5" type="primary">fmt</name>
    <name evidence="8" type="ORF">FC86_GL000955</name>
</gene>
<dbReference type="InterPro" id="IPR002376">
    <property type="entry name" value="Formyl_transf_N"/>
</dbReference>
<dbReference type="EC" id="2.1.2.9" evidence="2 5"/>
<evidence type="ECO:0000259" key="7">
    <source>
        <dbReference type="Pfam" id="PF02911"/>
    </source>
</evidence>